<dbReference type="InterPro" id="IPR045713">
    <property type="entry name" value="DUF6069"/>
</dbReference>
<evidence type="ECO:0000313" key="2">
    <source>
        <dbReference type="Proteomes" id="UP000192775"/>
    </source>
</evidence>
<dbReference type="KEGG" id="cphy:B5808_15800"/>
<dbReference type="STRING" id="1619308.B5808_15800"/>
<protein>
    <submittedName>
        <fullName evidence="1">Uncharacterized protein</fullName>
    </submittedName>
</protein>
<name>A0A1X9LQD2_9MICO</name>
<gene>
    <name evidence="1" type="ORF">B5808_15800</name>
</gene>
<organism evidence="1 2">
    <name type="scientific">Cnuibacter physcomitrellae</name>
    <dbReference type="NCBI Taxonomy" id="1619308"/>
    <lineage>
        <taxon>Bacteria</taxon>
        <taxon>Bacillati</taxon>
        <taxon>Actinomycetota</taxon>
        <taxon>Actinomycetes</taxon>
        <taxon>Micrococcales</taxon>
        <taxon>Microbacteriaceae</taxon>
        <taxon>Cnuibacter</taxon>
    </lineage>
</organism>
<dbReference type="EMBL" id="CP020715">
    <property type="protein sequence ID" value="ARJ06518.1"/>
    <property type="molecule type" value="Genomic_DNA"/>
</dbReference>
<dbReference type="Proteomes" id="UP000192775">
    <property type="component" value="Chromosome"/>
</dbReference>
<dbReference type="RefSeq" id="WP_085020656.1">
    <property type="nucleotide sequence ID" value="NZ_BMHD01000001.1"/>
</dbReference>
<accession>A0A1X9LQD2</accession>
<dbReference type="AlphaFoldDB" id="A0A1X9LQD2"/>
<dbReference type="Pfam" id="PF19545">
    <property type="entry name" value="DUF6069"/>
    <property type="match status" value="1"/>
</dbReference>
<evidence type="ECO:0000313" key="1">
    <source>
        <dbReference type="EMBL" id="ARJ06518.1"/>
    </source>
</evidence>
<proteinExistence type="predicted"/>
<reference evidence="1 2" key="1">
    <citation type="submission" date="2017-04" db="EMBL/GenBank/DDBJ databases">
        <authorList>
            <person name="Afonso C.L."/>
            <person name="Miller P.J."/>
            <person name="Scott M.A."/>
            <person name="Spackman E."/>
            <person name="Goraichik I."/>
            <person name="Dimitrov K.M."/>
            <person name="Suarez D.L."/>
            <person name="Swayne D.E."/>
        </authorList>
    </citation>
    <scope>NUCLEOTIDE SEQUENCE [LARGE SCALE GENOMIC DNA]</scope>
    <source>
        <strain evidence="2">XA(T)</strain>
    </source>
</reference>
<sequence length="143" mass="14587">MTASVATTRAPSRSRLRAAGILAAAAVVAVGLNAVVAAVATSLGAPTDYGPLTLPAYALFTVLGIAAGWAGWLIVRRRARDARRVLAVLVPVVTVLSLVPDVLLLTLRFIPGTTPAAAIALMVMHLAVVAVAVPAYALASRRA</sequence>
<keyword evidence="2" id="KW-1185">Reference proteome</keyword>